<dbReference type="EMBL" id="DVGY01000109">
    <property type="protein sequence ID" value="HIR41162.1"/>
    <property type="molecule type" value="Genomic_DNA"/>
</dbReference>
<keyword evidence="1" id="KW-0175">Coiled coil</keyword>
<feature type="domain" description="VWA-like" evidence="2">
    <location>
        <begin position="285"/>
        <end position="426"/>
    </location>
</feature>
<accession>A0A9D1DCD7</accession>
<dbReference type="PANTHER" id="PTHR38730:SF1">
    <property type="entry name" value="SLL7028 PROTEIN"/>
    <property type="match status" value="1"/>
</dbReference>
<sequence length="441" mass="51835">MNQAPLSQEQVCQEILLYCRSQVCLHLRQFDLGMSRFFYRENAAIPTLATDGKALFYNPDYLLKQYRATPIPLQRGYVHLLLHCLFDHLFSRRDREESYWNLACDITVESMIDSIHLACLRRPQSWLRQETYKFFRQKLPVLTPQGIYRLFAGLGLEEKRYQQLVQEFFVDDHCYWPDPNQNLPAMEQLRQQWQQISQQTQSQMEQLQEQSKDQSGDLLEQLSVAHRRRYDYREFLKRFCVFQEQMQLDPDSFDYGYYTLGMELYGNVPLIEPPETKEVKRVHDLVIAIDTSLSCSGELVHAFLEQTYAILKEEDSYFHQVNIHILQCDEVIQQHQAIHSAAQLEDYMAHFTLKGGGGTDFRPVFAYVEQLRQQGELTRLKGLIYFTDGQGTFPVHPTDYETAFVFLRQPGQPDPKVPPWAMKLMIEQEQLLDSKKGETTP</sequence>
<evidence type="ECO:0000313" key="5">
    <source>
        <dbReference type="Proteomes" id="UP000886749"/>
    </source>
</evidence>
<dbReference type="Gene3D" id="1.20.120.450">
    <property type="entry name" value="dinb family like domain"/>
    <property type="match status" value="1"/>
</dbReference>
<feature type="coiled-coil region" evidence="1">
    <location>
        <begin position="190"/>
        <end position="217"/>
    </location>
</feature>
<proteinExistence type="predicted"/>
<evidence type="ECO:0000256" key="1">
    <source>
        <dbReference type="SAM" id="Coils"/>
    </source>
</evidence>
<evidence type="ECO:0000313" key="4">
    <source>
        <dbReference type="EMBL" id="HIR41162.1"/>
    </source>
</evidence>
<dbReference type="InterPro" id="IPR018698">
    <property type="entry name" value="VWA-like_dom"/>
</dbReference>
<feature type="domain" description="Putative metallopeptidase" evidence="3">
    <location>
        <begin position="39"/>
        <end position="113"/>
    </location>
</feature>
<dbReference type="InterPro" id="IPR034660">
    <property type="entry name" value="DinB/YfiT-like"/>
</dbReference>
<name>A0A9D1DCD7_9FIRM</name>
<reference evidence="4" key="2">
    <citation type="journal article" date="2021" name="PeerJ">
        <title>Extensive microbial diversity within the chicken gut microbiome revealed by metagenomics and culture.</title>
        <authorList>
            <person name="Gilroy R."/>
            <person name="Ravi A."/>
            <person name="Getino M."/>
            <person name="Pursley I."/>
            <person name="Horton D.L."/>
            <person name="Alikhan N.F."/>
            <person name="Baker D."/>
            <person name="Gharbi K."/>
            <person name="Hall N."/>
            <person name="Watson M."/>
            <person name="Adriaenssens E.M."/>
            <person name="Foster-Nyarko E."/>
            <person name="Jarju S."/>
            <person name="Secka A."/>
            <person name="Antonio M."/>
            <person name="Oren A."/>
            <person name="Chaudhuri R.R."/>
            <person name="La Ragione R."/>
            <person name="Hildebrand F."/>
            <person name="Pallen M.J."/>
        </authorList>
    </citation>
    <scope>NUCLEOTIDE SEQUENCE</scope>
    <source>
        <strain evidence="4">CHK184-25365</strain>
    </source>
</reference>
<dbReference type="Pfam" id="PF13203">
    <property type="entry name" value="DUF2201_N"/>
    <property type="match status" value="1"/>
</dbReference>
<organism evidence="4 5">
    <name type="scientific">Candidatus Egerieicola pullicola</name>
    <dbReference type="NCBI Taxonomy" id="2840775"/>
    <lineage>
        <taxon>Bacteria</taxon>
        <taxon>Bacillati</taxon>
        <taxon>Bacillota</taxon>
        <taxon>Clostridia</taxon>
        <taxon>Eubacteriales</taxon>
        <taxon>Oscillospiraceae</taxon>
        <taxon>Oscillospiraceae incertae sedis</taxon>
        <taxon>Candidatus Egerieicola</taxon>
    </lineage>
</organism>
<dbReference type="CDD" id="cd00198">
    <property type="entry name" value="vWFA"/>
    <property type="match status" value="1"/>
</dbReference>
<dbReference type="PANTHER" id="PTHR38730">
    <property type="entry name" value="SLL7028 PROTEIN"/>
    <property type="match status" value="1"/>
</dbReference>
<dbReference type="AlphaFoldDB" id="A0A9D1DCD7"/>
<dbReference type="InterPro" id="IPR036465">
    <property type="entry name" value="vWFA_dom_sf"/>
</dbReference>
<dbReference type="Pfam" id="PF09967">
    <property type="entry name" value="DUF2201"/>
    <property type="match status" value="1"/>
</dbReference>
<reference evidence="4" key="1">
    <citation type="submission" date="2020-10" db="EMBL/GenBank/DDBJ databases">
        <authorList>
            <person name="Gilroy R."/>
        </authorList>
    </citation>
    <scope>NUCLEOTIDE SEQUENCE</scope>
    <source>
        <strain evidence="4">CHK184-25365</strain>
    </source>
</reference>
<gene>
    <name evidence="4" type="ORF">IAB36_04985</name>
</gene>
<evidence type="ECO:0000259" key="2">
    <source>
        <dbReference type="Pfam" id="PF09967"/>
    </source>
</evidence>
<comment type="caution">
    <text evidence="4">The sequence shown here is derived from an EMBL/GenBank/DDBJ whole genome shotgun (WGS) entry which is preliminary data.</text>
</comment>
<dbReference type="SUPFAM" id="SSF53300">
    <property type="entry name" value="vWA-like"/>
    <property type="match status" value="1"/>
</dbReference>
<dbReference type="Proteomes" id="UP000886749">
    <property type="component" value="Unassembled WGS sequence"/>
</dbReference>
<evidence type="ECO:0000259" key="3">
    <source>
        <dbReference type="Pfam" id="PF13203"/>
    </source>
</evidence>
<dbReference type="InterPro" id="IPR025154">
    <property type="entry name" value="Put_metallopeptidase_dom"/>
</dbReference>
<protein>
    <submittedName>
        <fullName evidence="4">Metallopeptidase</fullName>
    </submittedName>
</protein>